<dbReference type="EMBL" id="DTCK01000013">
    <property type="protein sequence ID" value="HGQ35494.1"/>
    <property type="molecule type" value="Genomic_DNA"/>
</dbReference>
<feature type="domain" description="CS" evidence="4">
    <location>
        <begin position="86"/>
        <end position="166"/>
    </location>
</feature>
<dbReference type="Pfam" id="PF00011">
    <property type="entry name" value="HSP20"/>
    <property type="match status" value="1"/>
</dbReference>
<evidence type="ECO:0000259" key="4">
    <source>
        <dbReference type="PROSITE" id="PS51203"/>
    </source>
</evidence>
<dbReference type="InterPro" id="IPR008978">
    <property type="entry name" value="HSP20-like_chaperone"/>
</dbReference>
<name>A0A832CUH4_9CREN</name>
<dbReference type="SUPFAM" id="SSF49764">
    <property type="entry name" value="HSP20-like chaperones"/>
    <property type="match status" value="1"/>
</dbReference>
<dbReference type="AlphaFoldDB" id="A0A832CUH4"/>
<reference evidence="5" key="1">
    <citation type="journal article" date="2020" name="mSystems">
        <title>Genome- and Community-Level Interaction Insights into Carbon Utilization and Element Cycling Functions of Hydrothermarchaeota in Hydrothermal Sediment.</title>
        <authorList>
            <person name="Zhou Z."/>
            <person name="Liu Y."/>
            <person name="Xu W."/>
            <person name="Pan J."/>
            <person name="Luo Z.H."/>
            <person name="Li M."/>
        </authorList>
    </citation>
    <scope>NUCLEOTIDE SEQUENCE</scope>
    <source>
        <strain evidence="5">SpSt-667</strain>
    </source>
</reference>
<evidence type="ECO:0000313" key="5">
    <source>
        <dbReference type="EMBL" id="HGQ35494.1"/>
    </source>
</evidence>
<evidence type="ECO:0000259" key="3">
    <source>
        <dbReference type="PROSITE" id="PS01031"/>
    </source>
</evidence>
<comment type="similarity">
    <text evidence="1 2">Belongs to the small heat shock protein (HSP20) family.</text>
</comment>
<dbReference type="Gene3D" id="2.60.40.790">
    <property type="match status" value="1"/>
</dbReference>
<dbReference type="PROSITE" id="PS51203">
    <property type="entry name" value="CS"/>
    <property type="match status" value="1"/>
</dbReference>
<comment type="caution">
    <text evidence="5">The sequence shown here is derived from an EMBL/GenBank/DDBJ whole genome shotgun (WGS) entry which is preliminary data.</text>
</comment>
<proteinExistence type="inferred from homology"/>
<sequence length="166" mass="19477">MEEDWGEFYRKTKKLMDKLFNEFIMGIMGFEEILGKIDEEDPNRVKVYGFRIEVGPDGVPKIYRFGETENYQRKPRVKVIDEGEVVQEPLVDIYDEGDFIRVIVELPGVNEQNIKVTPIDKKHILVEAIDNNNRYRKEIELPAEIEVKTVKTSYRNGLLEIVAKRK</sequence>
<feature type="domain" description="SHSP" evidence="3">
    <location>
        <begin position="81"/>
        <end position="166"/>
    </location>
</feature>
<protein>
    <submittedName>
        <fullName evidence="5">Hsp20/alpha crystallin family protein</fullName>
    </submittedName>
</protein>
<organism evidence="5">
    <name type="scientific">Ignisphaera aggregans</name>
    <dbReference type="NCBI Taxonomy" id="334771"/>
    <lineage>
        <taxon>Archaea</taxon>
        <taxon>Thermoproteota</taxon>
        <taxon>Thermoprotei</taxon>
        <taxon>Desulfurococcales</taxon>
        <taxon>Desulfurococcaceae</taxon>
        <taxon>Ignisphaera</taxon>
    </lineage>
</organism>
<dbReference type="CDD" id="cd00298">
    <property type="entry name" value="ACD_sHsps_p23-like"/>
    <property type="match status" value="1"/>
</dbReference>
<accession>A0A832CUH4</accession>
<evidence type="ECO:0000256" key="1">
    <source>
        <dbReference type="PROSITE-ProRule" id="PRU00285"/>
    </source>
</evidence>
<dbReference type="InterPro" id="IPR007052">
    <property type="entry name" value="CS_dom"/>
</dbReference>
<evidence type="ECO:0000256" key="2">
    <source>
        <dbReference type="RuleBase" id="RU003616"/>
    </source>
</evidence>
<dbReference type="PROSITE" id="PS01031">
    <property type="entry name" value="SHSP"/>
    <property type="match status" value="1"/>
</dbReference>
<dbReference type="InterPro" id="IPR002068">
    <property type="entry name" value="A-crystallin/Hsp20_dom"/>
</dbReference>
<gene>
    <name evidence="5" type="ORF">ENU41_02295</name>
</gene>